<name>A0A0K0F0M3_STRVS</name>
<organism evidence="1 2">
    <name type="scientific">Strongyloides venezuelensis</name>
    <name type="common">Threadworm</name>
    <dbReference type="NCBI Taxonomy" id="75913"/>
    <lineage>
        <taxon>Eukaryota</taxon>
        <taxon>Metazoa</taxon>
        <taxon>Ecdysozoa</taxon>
        <taxon>Nematoda</taxon>
        <taxon>Chromadorea</taxon>
        <taxon>Rhabditida</taxon>
        <taxon>Tylenchina</taxon>
        <taxon>Panagrolaimomorpha</taxon>
        <taxon>Strongyloidoidea</taxon>
        <taxon>Strongyloididae</taxon>
        <taxon>Strongyloides</taxon>
    </lineage>
</organism>
<reference evidence="2" key="2">
    <citation type="submission" date="2015-08" db="UniProtKB">
        <authorList>
            <consortium name="WormBaseParasite"/>
        </authorList>
    </citation>
    <scope>IDENTIFICATION</scope>
</reference>
<evidence type="ECO:0000313" key="2">
    <source>
        <dbReference type="WBParaSite" id="SVE_0233700.1"/>
    </source>
</evidence>
<evidence type="ECO:0000313" key="1">
    <source>
        <dbReference type="Proteomes" id="UP000035680"/>
    </source>
</evidence>
<keyword evidence="1" id="KW-1185">Reference proteome</keyword>
<proteinExistence type="predicted"/>
<accession>A0A0K0F0M3</accession>
<reference evidence="1" key="1">
    <citation type="submission" date="2014-07" db="EMBL/GenBank/DDBJ databases">
        <authorList>
            <person name="Martin A.A"/>
            <person name="De Silva N."/>
        </authorList>
    </citation>
    <scope>NUCLEOTIDE SEQUENCE</scope>
</reference>
<protein>
    <submittedName>
        <fullName evidence="2">Uncharacterized protein</fullName>
    </submittedName>
</protein>
<sequence length="85" mass="9988">MDSIRSVDHITFYKKVNYINKLILPLANKEQAEQSVGFTCIFSLYDFRQIWLNNSTNNKIPLILYFDDIRCNNILGSHKKNCKLC</sequence>
<dbReference type="WBParaSite" id="SVE_0233700.1">
    <property type="protein sequence ID" value="SVE_0233700.1"/>
    <property type="gene ID" value="SVE_0233700"/>
</dbReference>
<dbReference type="Proteomes" id="UP000035680">
    <property type="component" value="Unassembled WGS sequence"/>
</dbReference>
<dbReference type="AlphaFoldDB" id="A0A0K0F0M3"/>